<keyword evidence="2" id="KW-1133">Transmembrane helix</keyword>
<gene>
    <name evidence="3" type="ORF">Rhopal_004148-T1</name>
</gene>
<dbReference type="AlphaFoldDB" id="A0AAV5GF15"/>
<feature type="transmembrane region" description="Helical" evidence="2">
    <location>
        <begin position="151"/>
        <end position="176"/>
    </location>
</feature>
<accession>A0AAV5GF15</accession>
<evidence type="ECO:0008006" key="5">
    <source>
        <dbReference type="Google" id="ProtNLM"/>
    </source>
</evidence>
<reference evidence="3 4" key="1">
    <citation type="submission" date="2021-12" db="EMBL/GenBank/DDBJ databases">
        <title>High titer production of polyol ester of fatty acids by Rhodotorula paludigena BS15 towards product separation-free biomass refinery.</title>
        <authorList>
            <person name="Mano J."/>
            <person name="Ono H."/>
            <person name="Tanaka T."/>
            <person name="Naito K."/>
            <person name="Sushida H."/>
            <person name="Ike M."/>
            <person name="Tokuyasu K."/>
            <person name="Kitaoka M."/>
        </authorList>
    </citation>
    <scope>NUCLEOTIDE SEQUENCE [LARGE SCALE GENOMIC DNA]</scope>
    <source>
        <strain evidence="3 4">BS15</strain>
    </source>
</reference>
<comment type="caution">
    <text evidence="3">The sequence shown here is derived from an EMBL/GenBank/DDBJ whole genome shotgun (WGS) entry which is preliminary data.</text>
</comment>
<organism evidence="3 4">
    <name type="scientific">Rhodotorula paludigena</name>
    <dbReference type="NCBI Taxonomy" id="86838"/>
    <lineage>
        <taxon>Eukaryota</taxon>
        <taxon>Fungi</taxon>
        <taxon>Dikarya</taxon>
        <taxon>Basidiomycota</taxon>
        <taxon>Pucciniomycotina</taxon>
        <taxon>Microbotryomycetes</taxon>
        <taxon>Sporidiobolales</taxon>
        <taxon>Sporidiobolaceae</taxon>
        <taxon>Rhodotorula</taxon>
    </lineage>
</organism>
<evidence type="ECO:0000256" key="1">
    <source>
        <dbReference type="SAM" id="MobiDB-lite"/>
    </source>
</evidence>
<evidence type="ECO:0000313" key="4">
    <source>
        <dbReference type="Proteomes" id="UP001342314"/>
    </source>
</evidence>
<proteinExistence type="predicted"/>
<keyword evidence="4" id="KW-1185">Reference proteome</keyword>
<evidence type="ECO:0000256" key="2">
    <source>
        <dbReference type="SAM" id="Phobius"/>
    </source>
</evidence>
<protein>
    <recommendedName>
        <fullName evidence="5">MARVEL domain-containing protein</fullName>
    </recommendedName>
</protein>
<evidence type="ECO:0000313" key="3">
    <source>
        <dbReference type="EMBL" id="GJN91130.1"/>
    </source>
</evidence>
<dbReference type="EMBL" id="BQKY01000008">
    <property type="protein sequence ID" value="GJN91130.1"/>
    <property type="molecule type" value="Genomic_DNA"/>
</dbReference>
<name>A0AAV5GF15_9BASI</name>
<feature type="compositionally biased region" description="Low complexity" evidence="1">
    <location>
        <begin position="199"/>
        <end position="212"/>
    </location>
</feature>
<dbReference type="Proteomes" id="UP001342314">
    <property type="component" value="Unassembled WGS sequence"/>
</dbReference>
<keyword evidence="2" id="KW-0472">Membrane</keyword>
<feature type="transmembrane region" description="Helical" evidence="2">
    <location>
        <begin position="98"/>
        <end position="117"/>
    </location>
</feature>
<feature type="region of interest" description="Disordered" evidence="1">
    <location>
        <begin position="187"/>
        <end position="237"/>
    </location>
</feature>
<keyword evidence="2" id="KW-0812">Transmembrane</keyword>
<feature type="transmembrane region" description="Helical" evidence="2">
    <location>
        <begin position="56"/>
        <end position="77"/>
    </location>
</feature>
<sequence>MYLRIPRVTVFALTTALCITEIGLAAWTLADSHDKQDRVKNTVPGARLNLDDAQNVGKAVTAASAVSAALCIGMLIWTLVRPRASETLTSIRIKEGMFLFASLFFLGSLIPATYYTATRSGVITAPVPQSLIDAFVRASGEDLRYRKSNTILSYLCTGWVAFLFLLISFVLVSIAARKTLKYGADRTGPLDSTHEKHAGAAATPTGATTEGTRSFDESRPSVTMQEKGPGALHSNQV</sequence>